<feature type="transmembrane region" description="Helical" evidence="6">
    <location>
        <begin position="290"/>
        <end position="309"/>
    </location>
</feature>
<keyword evidence="2" id="KW-0813">Transport</keyword>
<keyword evidence="5 6" id="KW-0472">Membrane</keyword>
<gene>
    <name evidence="8" type="ORF">HF872_05340</name>
</gene>
<evidence type="ECO:0000313" key="9">
    <source>
        <dbReference type="Proteomes" id="UP000591071"/>
    </source>
</evidence>
<feature type="transmembrane region" description="Helical" evidence="6">
    <location>
        <begin position="109"/>
        <end position="130"/>
    </location>
</feature>
<keyword evidence="4 6" id="KW-1133">Transmembrane helix</keyword>
<dbReference type="PANTHER" id="PTHR23511">
    <property type="entry name" value="SYNAPTIC VESICLE GLYCOPROTEIN 2"/>
    <property type="match status" value="1"/>
</dbReference>
<feature type="transmembrane region" description="Helical" evidence="6">
    <location>
        <begin position="84"/>
        <end position="103"/>
    </location>
</feature>
<dbReference type="RefSeq" id="WP_170087446.1">
    <property type="nucleotide sequence ID" value="NZ_JABAFG010000007.1"/>
</dbReference>
<accession>A0A848BS08</accession>
<dbReference type="SUPFAM" id="SSF103473">
    <property type="entry name" value="MFS general substrate transporter"/>
    <property type="match status" value="1"/>
</dbReference>
<feature type="transmembrane region" description="Helical" evidence="6">
    <location>
        <begin position="171"/>
        <end position="191"/>
    </location>
</feature>
<evidence type="ECO:0000313" key="8">
    <source>
        <dbReference type="EMBL" id="NME28045.1"/>
    </source>
</evidence>
<dbReference type="PROSITE" id="PS00217">
    <property type="entry name" value="SUGAR_TRANSPORT_2"/>
    <property type="match status" value="1"/>
</dbReference>
<reference evidence="8 9" key="1">
    <citation type="submission" date="2020-04" db="EMBL/GenBank/DDBJ databases">
        <authorList>
            <person name="Hitch T.C.A."/>
            <person name="Wylensek D."/>
            <person name="Clavel T."/>
        </authorList>
    </citation>
    <scope>NUCLEOTIDE SEQUENCE [LARGE SCALE GENOMIC DNA]</scope>
    <source>
        <strain evidence="8 9">Oil-RF-744-FAT-WT-6-1</strain>
    </source>
</reference>
<dbReference type="InterPro" id="IPR005828">
    <property type="entry name" value="MFS_sugar_transport-like"/>
</dbReference>
<feature type="transmembrane region" description="Helical" evidence="6">
    <location>
        <begin position="341"/>
        <end position="362"/>
    </location>
</feature>
<comment type="caution">
    <text evidence="8">The sequence shown here is derived from an EMBL/GenBank/DDBJ whole genome shotgun (WGS) entry which is preliminary data.</text>
</comment>
<protein>
    <submittedName>
        <fullName evidence="8">MFS transporter</fullName>
    </submittedName>
</protein>
<dbReference type="CDD" id="cd17316">
    <property type="entry name" value="MFS_SV2_like"/>
    <property type="match status" value="1"/>
</dbReference>
<evidence type="ECO:0000256" key="3">
    <source>
        <dbReference type="ARBA" id="ARBA00022692"/>
    </source>
</evidence>
<dbReference type="PROSITE" id="PS00216">
    <property type="entry name" value="SUGAR_TRANSPORT_1"/>
    <property type="match status" value="1"/>
</dbReference>
<dbReference type="InterPro" id="IPR005829">
    <property type="entry name" value="Sugar_transporter_CS"/>
</dbReference>
<feature type="transmembrane region" description="Helical" evidence="6">
    <location>
        <begin position="408"/>
        <end position="427"/>
    </location>
</feature>
<dbReference type="Pfam" id="PF00083">
    <property type="entry name" value="Sugar_tr"/>
    <property type="match status" value="1"/>
</dbReference>
<dbReference type="InterPro" id="IPR020846">
    <property type="entry name" value="MFS_dom"/>
</dbReference>
<dbReference type="Proteomes" id="UP000591071">
    <property type="component" value="Unassembled WGS sequence"/>
</dbReference>
<dbReference type="Gene3D" id="1.20.1250.20">
    <property type="entry name" value="MFS general substrate transporter like domains"/>
    <property type="match status" value="2"/>
</dbReference>
<dbReference type="EMBL" id="JABAFG010000007">
    <property type="protein sequence ID" value="NME28045.1"/>
    <property type="molecule type" value="Genomic_DNA"/>
</dbReference>
<dbReference type="PROSITE" id="PS50850">
    <property type="entry name" value="MFS"/>
    <property type="match status" value="1"/>
</dbReference>
<comment type="subcellular location">
    <subcellularLocation>
        <location evidence="1">Cell membrane</location>
        <topology evidence="1">Multi-pass membrane protein</topology>
    </subcellularLocation>
</comment>
<feature type="transmembrane region" description="Helical" evidence="6">
    <location>
        <begin position="52"/>
        <end position="72"/>
    </location>
</feature>
<proteinExistence type="predicted"/>
<dbReference type="PANTHER" id="PTHR23511:SF34">
    <property type="entry name" value="SYNAPTIC VESICLE GLYCOPROTEIN 2"/>
    <property type="match status" value="1"/>
</dbReference>
<organism evidence="8 9">
    <name type="scientific">Megasphaera hexanoica</name>
    <dbReference type="NCBI Taxonomy" id="1675036"/>
    <lineage>
        <taxon>Bacteria</taxon>
        <taxon>Bacillati</taxon>
        <taxon>Bacillota</taxon>
        <taxon>Negativicutes</taxon>
        <taxon>Veillonellales</taxon>
        <taxon>Veillonellaceae</taxon>
        <taxon>Megasphaera</taxon>
    </lineage>
</organism>
<evidence type="ECO:0000256" key="2">
    <source>
        <dbReference type="ARBA" id="ARBA00022448"/>
    </source>
</evidence>
<evidence type="ECO:0000256" key="5">
    <source>
        <dbReference type="ARBA" id="ARBA00023136"/>
    </source>
</evidence>
<dbReference type="AlphaFoldDB" id="A0A848BS08"/>
<evidence type="ECO:0000259" key="7">
    <source>
        <dbReference type="PROSITE" id="PS50850"/>
    </source>
</evidence>
<feature type="transmembrane region" description="Helical" evidence="6">
    <location>
        <begin position="142"/>
        <end position="165"/>
    </location>
</feature>
<dbReference type="InterPro" id="IPR036259">
    <property type="entry name" value="MFS_trans_sf"/>
</dbReference>
<sequence length="451" mass="49943">MVLERLEALPVGSFHYKLLLVTGLGWLFDSMDTGLIAFILPVLAKEWQLAPGQMGLIGSIGLIGMALGAVVSGTVADHLGRKKVFSITVLLYSIASALCAVSWNYQSLLIFRFLVGFGLGGELPVAATLVSEYAPSRVRGRFIVLLESFWGLGWIAAACIAYFFIPVYGWRMAFALGAVPAVYVFLIRLHMPESVRYLLSRGKVEEARNIVITLERKLHVPVLPFNDAVEKLPPATTVSFRELWKKPYIKRTIMLWLVWFGINFSYYGIFMWLPSLVFQQGFTVVKTFEYVLIMTLAQLPGYYCAAWLVDRLGRKYTLSVFLLFSGVASYFFGHASTAAALMMWGSVMSFFNLGAWGVLYTYTPEQYPTTIRALGSGWAAGFGRFGGMAAPVMVGVMIGHSFGFGAVFYMFAFVFIAVAAVVMGLGIESKQRDLESITAVQNRSKSVKQTL</sequence>
<evidence type="ECO:0000256" key="1">
    <source>
        <dbReference type="ARBA" id="ARBA00004651"/>
    </source>
</evidence>
<dbReference type="GO" id="GO:0005886">
    <property type="term" value="C:plasma membrane"/>
    <property type="evidence" value="ECO:0007669"/>
    <property type="project" value="UniProtKB-SubCell"/>
</dbReference>
<evidence type="ECO:0000256" key="6">
    <source>
        <dbReference type="SAM" id="Phobius"/>
    </source>
</evidence>
<evidence type="ECO:0000256" key="4">
    <source>
        <dbReference type="ARBA" id="ARBA00022989"/>
    </source>
</evidence>
<feature type="domain" description="Major facilitator superfamily (MFS) profile" evidence="7">
    <location>
        <begin position="18"/>
        <end position="430"/>
    </location>
</feature>
<feature type="transmembrane region" description="Helical" evidence="6">
    <location>
        <begin position="18"/>
        <end position="40"/>
    </location>
</feature>
<name>A0A848BS08_9FIRM</name>
<feature type="transmembrane region" description="Helical" evidence="6">
    <location>
        <begin position="253"/>
        <end position="278"/>
    </location>
</feature>
<keyword evidence="3 6" id="KW-0812">Transmembrane</keyword>
<feature type="transmembrane region" description="Helical" evidence="6">
    <location>
        <begin position="382"/>
        <end position="402"/>
    </location>
</feature>
<dbReference type="GO" id="GO:0022857">
    <property type="term" value="F:transmembrane transporter activity"/>
    <property type="evidence" value="ECO:0007669"/>
    <property type="project" value="InterPro"/>
</dbReference>
<feature type="transmembrane region" description="Helical" evidence="6">
    <location>
        <begin position="316"/>
        <end position="335"/>
    </location>
</feature>